<evidence type="ECO:0000256" key="3">
    <source>
        <dbReference type="ARBA" id="ARBA00023157"/>
    </source>
</evidence>
<dbReference type="SMART" id="SM00060">
    <property type="entry name" value="FN3"/>
    <property type="match status" value="4"/>
</dbReference>
<reference evidence="7 8" key="1">
    <citation type="journal article" date="2007" name="Science">
        <title>Sea anemone genome reveals ancestral eumetazoan gene repertoire and genomic organization.</title>
        <authorList>
            <person name="Putnam N.H."/>
            <person name="Srivastava M."/>
            <person name="Hellsten U."/>
            <person name="Dirks B."/>
            <person name="Chapman J."/>
            <person name="Salamov A."/>
            <person name="Terry A."/>
            <person name="Shapiro H."/>
            <person name="Lindquist E."/>
            <person name="Kapitonov V.V."/>
            <person name="Jurka J."/>
            <person name="Genikhovich G."/>
            <person name="Grigoriev I.V."/>
            <person name="Lucas S.M."/>
            <person name="Steele R.E."/>
            <person name="Finnerty J.R."/>
            <person name="Technau U."/>
            <person name="Martindale M.Q."/>
            <person name="Rokhsar D.S."/>
        </authorList>
    </citation>
    <scope>NUCLEOTIDE SEQUENCE [LARGE SCALE GENOMIC DNA]</scope>
    <source>
        <strain evidence="8">CH2 X CH6</strain>
    </source>
</reference>
<dbReference type="PANTHER" id="PTHR23036:SF151">
    <property type="entry name" value="FIBRONECTIN TYPE-III DOMAIN-CONTAINING PROTEIN"/>
    <property type="match status" value="1"/>
</dbReference>
<organism evidence="7 8">
    <name type="scientific">Nematostella vectensis</name>
    <name type="common">Starlet sea anemone</name>
    <dbReference type="NCBI Taxonomy" id="45351"/>
    <lineage>
        <taxon>Eukaryota</taxon>
        <taxon>Metazoa</taxon>
        <taxon>Cnidaria</taxon>
        <taxon>Anthozoa</taxon>
        <taxon>Hexacorallia</taxon>
        <taxon>Actiniaria</taxon>
        <taxon>Edwardsiidae</taxon>
        <taxon>Nematostella</taxon>
    </lineage>
</organism>
<feature type="domain" description="Fibronectin type-III" evidence="6">
    <location>
        <begin position="156"/>
        <end position="251"/>
    </location>
</feature>
<accession>A7T1M6</accession>
<gene>
    <name evidence="7" type="ORF">NEMVEDRAFT_v1g220991</name>
</gene>
<protein>
    <recommendedName>
        <fullName evidence="6">Fibronectin type-III domain-containing protein</fullName>
    </recommendedName>
</protein>
<dbReference type="FunFam" id="2.60.40.10:FF:000028">
    <property type="entry name" value="Neuronal cell adhesion molecule"/>
    <property type="match status" value="1"/>
</dbReference>
<evidence type="ECO:0000256" key="2">
    <source>
        <dbReference type="ARBA" id="ARBA00022737"/>
    </source>
</evidence>
<dbReference type="InterPro" id="IPR003961">
    <property type="entry name" value="FN3_dom"/>
</dbReference>
<dbReference type="AlphaFoldDB" id="A7T1M6"/>
<evidence type="ECO:0000256" key="5">
    <source>
        <dbReference type="ARBA" id="ARBA00023180"/>
    </source>
</evidence>
<keyword evidence="8" id="KW-1185">Reference proteome</keyword>
<dbReference type="EMBL" id="DS470128">
    <property type="protein sequence ID" value="EDO30137.1"/>
    <property type="molecule type" value="Genomic_DNA"/>
</dbReference>
<dbReference type="Pfam" id="PF00041">
    <property type="entry name" value="fn3"/>
    <property type="match status" value="5"/>
</dbReference>
<feature type="domain" description="Fibronectin type-III" evidence="6">
    <location>
        <begin position="256"/>
        <end position="350"/>
    </location>
</feature>
<name>A7T1M6_NEMVE</name>
<evidence type="ECO:0000256" key="1">
    <source>
        <dbReference type="ARBA" id="ARBA00022729"/>
    </source>
</evidence>
<dbReference type="PhylomeDB" id="A7T1M6"/>
<dbReference type="SUPFAM" id="SSF49265">
    <property type="entry name" value="Fibronectin type III"/>
    <property type="match status" value="3"/>
</dbReference>
<dbReference type="GO" id="GO:0019955">
    <property type="term" value="F:cytokine binding"/>
    <property type="evidence" value="ECO:0000318"/>
    <property type="project" value="GO_Central"/>
</dbReference>
<keyword evidence="5" id="KW-0325">Glycoprotein</keyword>
<keyword evidence="1" id="KW-0732">Signal</keyword>
<dbReference type="STRING" id="45351.A7T1M6"/>
<dbReference type="InterPro" id="IPR050379">
    <property type="entry name" value="Type-I_Cytokine_Rcpt"/>
</dbReference>
<dbReference type="PROSITE" id="PS50853">
    <property type="entry name" value="FN3"/>
    <property type="match status" value="3"/>
</dbReference>
<sequence>MTSITVIWDEPLGSSGERLTYRVFYSKVNSSSTLTNGTIPGARLMMLSGLDGNTAYEIQVAGVNQAGQGPKSEPLFVRTNEGMPGVLRGFHIWYKPSNYSSGASMTVRPDALQCVLRGLLKYTPYEVQVAAFTRIGDGPKSHPIVRYTAEDVPSTAPPNVRILNKTSSSIDLRWDAIPIKSVHGVLLGYKVSYGLVNHSLQINVTRTGPRTLRLTLAGLLKHSSYWITVSGFTSVGEGPGSIRLYANTEQDVPSAPPPNVRGVNGSSTSIRVSWDQVPPSLVHGTLLGYSVSFTKRGNGTLRTVQTAPAKLEALLTGLQAYSMYEIQVCAFTAKGFGPKSRVISVITDEDVPGVLRGFHIWYKPSNYSSGASMTVRPDALQCVLRGLLKYTPYEVQVAAFTRIGDGPKSHPIVRYTAEDGMYPC</sequence>
<dbReference type="GO" id="GO:0043235">
    <property type="term" value="C:receptor complex"/>
    <property type="evidence" value="ECO:0000318"/>
    <property type="project" value="GO_Central"/>
</dbReference>
<dbReference type="HOGENOM" id="CLU_647791_0_0_1"/>
<dbReference type="GO" id="GO:0019221">
    <property type="term" value="P:cytokine-mediated signaling pathway"/>
    <property type="evidence" value="ECO:0000318"/>
    <property type="project" value="GO_Central"/>
</dbReference>
<dbReference type="eggNOG" id="KOG4228">
    <property type="taxonomic scope" value="Eukaryota"/>
</dbReference>
<dbReference type="OMA" id="SHPIVRY"/>
<dbReference type="CDD" id="cd00063">
    <property type="entry name" value="FN3"/>
    <property type="match status" value="5"/>
</dbReference>
<dbReference type="Gene3D" id="2.60.40.10">
    <property type="entry name" value="Immunoglobulins"/>
    <property type="match status" value="5"/>
</dbReference>
<dbReference type="InterPro" id="IPR013783">
    <property type="entry name" value="Ig-like_fold"/>
</dbReference>
<dbReference type="GO" id="GO:0004896">
    <property type="term" value="F:cytokine receptor activity"/>
    <property type="evidence" value="ECO:0000318"/>
    <property type="project" value="GO_Central"/>
</dbReference>
<proteinExistence type="predicted"/>
<dbReference type="PANTHER" id="PTHR23036">
    <property type="entry name" value="CYTOKINE RECEPTOR"/>
    <property type="match status" value="1"/>
</dbReference>
<evidence type="ECO:0000313" key="8">
    <source>
        <dbReference type="Proteomes" id="UP000001593"/>
    </source>
</evidence>
<evidence type="ECO:0000259" key="6">
    <source>
        <dbReference type="PROSITE" id="PS50853"/>
    </source>
</evidence>
<evidence type="ECO:0000313" key="7">
    <source>
        <dbReference type="EMBL" id="EDO30137.1"/>
    </source>
</evidence>
<dbReference type="InterPro" id="IPR036116">
    <property type="entry name" value="FN3_sf"/>
</dbReference>
<keyword evidence="3" id="KW-1015">Disulfide bond</keyword>
<dbReference type="InParanoid" id="A7T1M6"/>
<dbReference type="Proteomes" id="UP000001593">
    <property type="component" value="Unassembled WGS sequence"/>
</dbReference>
<dbReference type="FunFam" id="2.60.40.10:FF:000551">
    <property type="entry name" value="Protogenin A"/>
    <property type="match status" value="1"/>
</dbReference>
<feature type="domain" description="Fibronectin type-III" evidence="6">
    <location>
        <begin position="1"/>
        <end position="82"/>
    </location>
</feature>
<keyword evidence="4" id="KW-0675">Receptor</keyword>
<dbReference type="GO" id="GO:0009897">
    <property type="term" value="C:external side of plasma membrane"/>
    <property type="evidence" value="ECO:0000318"/>
    <property type="project" value="GO_Central"/>
</dbReference>
<evidence type="ECO:0000256" key="4">
    <source>
        <dbReference type="ARBA" id="ARBA00023170"/>
    </source>
</evidence>
<keyword evidence="2" id="KW-0677">Repeat</keyword>